<evidence type="ECO:0000313" key="1">
    <source>
        <dbReference type="EMBL" id="ALC49745.1"/>
    </source>
</evidence>
<gene>
    <name evidence="1" type="ORF">Dbus_chrXg1601</name>
</gene>
<dbReference type="EMBL" id="CP012528">
    <property type="protein sequence ID" value="ALC49745.1"/>
    <property type="molecule type" value="Genomic_DNA"/>
</dbReference>
<dbReference type="AlphaFoldDB" id="A0A0M4FB30"/>
<proteinExistence type="predicted"/>
<sequence>MFSRPCFKTQRLEKPKAKTAAAASGQRWHQLMEESLAMDKDDHSWIDRFEEGWKLYQVNFEERRACLEAIGDAQQQILQSLSELSFELQTLNQMLDELSVMQGGIAWDLLPASSELPAPLAAAELLPAPSAAREEGGAWEGDAWEEVVAREEGGAQDDDS</sequence>
<reference evidence="1 2" key="1">
    <citation type="submission" date="2015-08" db="EMBL/GenBank/DDBJ databases">
        <title>Ancestral chromatin configuration constrains chromatin evolution on differentiating sex chromosomes in Drosophila.</title>
        <authorList>
            <person name="Zhou Q."/>
            <person name="Bachtrog D."/>
        </authorList>
    </citation>
    <scope>NUCLEOTIDE SEQUENCE [LARGE SCALE GENOMIC DNA]</scope>
    <source>
        <tissue evidence="1">Whole larvae</tissue>
    </source>
</reference>
<keyword evidence="2" id="KW-1185">Reference proteome</keyword>
<organism evidence="1 2">
    <name type="scientific">Drosophila busckii</name>
    <name type="common">Fruit fly</name>
    <dbReference type="NCBI Taxonomy" id="30019"/>
    <lineage>
        <taxon>Eukaryota</taxon>
        <taxon>Metazoa</taxon>
        <taxon>Ecdysozoa</taxon>
        <taxon>Arthropoda</taxon>
        <taxon>Hexapoda</taxon>
        <taxon>Insecta</taxon>
        <taxon>Pterygota</taxon>
        <taxon>Neoptera</taxon>
        <taxon>Endopterygota</taxon>
        <taxon>Diptera</taxon>
        <taxon>Brachycera</taxon>
        <taxon>Muscomorpha</taxon>
        <taxon>Ephydroidea</taxon>
        <taxon>Drosophilidae</taxon>
        <taxon>Drosophila</taxon>
    </lineage>
</organism>
<dbReference type="Proteomes" id="UP000494163">
    <property type="component" value="Chromosome X"/>
</dbReference>
<accession>A0A0M4FB30</accession>
<evidence type="ECO:0000313" key="2">
    <source>
        <dbReference type="Proteomes" id="UP000494163"/>
    </source>
</evidence>
<name>A0A0M4FB30_DROBS</name>
<protein>
    <submittedName>
        <fullName evidence="1">Maker352</fullName>
    </submittedName>
</protein>